<dbReference type="PANTHER" id="PTHR34861:SF10">
    <property type="entry name" value="CYCLASE"/>
    <property type="match status" value="1"/>
</dbReference>
<dbReference type="PANTHER" id="PTHR34861">
    <property type="match status" value="1"/>
</dbReference>
<dbReference type="InterPro" id="IPR007325">
    <property type="entry name" value="KFase/CYL"/>
</dbReference>
<reference evidence="2 3" key="1">
    <citation type="submission" date="2024-07" db="EMBL/GenBank/DDBJ databases">
        <title>Section-level genome sequencing and comparative genomics of Aspergillus sections Usti and Cavernicolus.</title>
        <authorList>
            <consortium name="Lawrence Berkeley National Laboratory"/>
            <person name="Nybo J.L."/>
            <person name="Vesth T.C."/>
            <person name="Theobald S."/>
            <person name="Frisvad J.C."/>
            <person name="Larsen T.O."/>
            <person name="Kjaerboelling I."/>
            <person name="Rothschild-Mancinelli K."/>
            <person name="Lyhne E.K."/>
            <person name="Kogle M.E."/>
            <person name="Barry K."/>
            <person name="Clum A."/>
            <person name="Na H."/>
            <person name="Ledsgaard L."/>
            <person name="Lin J."/>
            <person name="Lipzen A."/>
            <person name="Kuo A."/>
            <person name="Riley R."/>
            <person name="Mondo S."/>
            <person name="Labutti K."/>
            <person name="Haridas S."/>
            <person name="Pangalinan J."/>
            <person name="Salamov A.A."/>
            <person name="Simmons B.A."/>
            <person name="Magnuson J.K."/>
            <person name="Chen J."/>
            <person name="Drula E."/>
            <person name="Henrissat B."/>
            <person name="Wiebenga A."/>
            <person name="Lubbers R.J."/>
            <person name="Gomes A.C."/>
            <person name="Makela M.R."/>
            <person name="Stajich J."/>
            <person name="Grigoriev I.V."/>
            <person name="Mortensen U.H."/>
            <person name="De Vries R.P."/>
            <person name="Baker S.E."/>
            <person name="Andersen M.R."/>
        </authorList>
    </citation>
    <scope>NUCLEOTIDE SEQUENCE [LARGE SCALE GENOMIC DNA]</scope>
    <source>
        <strain evidence="2 3">CBS 123904</strain>
    </source>
</reference>
<sequence length="328" mass="36190">MAAIFPDYDNLPPVAGMPRGCAWGVFDSDGKKDVYGCLNKINSKVIQEATLEATEGVSISLNWGLGALNKPGANRKGLEHTVKSFLDTPLNFHGYDDEVSFNTQCSSQWDSLCHYYHQDSECGYNGSKPSTEDLVKPTNGTYMPTLNHWHERGGLVGRGILIDFKSFAEAKGIAFNPFDDYRITPDQLEAAAEYQGLEFKEGDICLIRTGFTELLTDASAEEQSQLLGINKAAGVDPTEDSARWLWNKHFSAVASDNIAFETKLGPGRILHLHQYLLSLFGLHIGELWDLKALAEHCARRKRYSFLLTSCPLNVPGLIGSPPNALAIF</sequence>
<gene>
    <name evidence="2" type="ORF">BJY01DRAFT_235450</name>
</gene>
<dbReference type="Gene3D" id="3.50.30.50">
    <property type="entry name" value="Putative cyclase"/>
    <property type="match status" value="1"/>
</dbReference>
<dbReference type="SUPFAM" id="SSF102198">
    <property type="entry name" value="Putative cyclase"/>
    <property type="match status" value="1"/>
</dbReference>
<evidence type="ECO:0000313" key="3">
    <source>
        <dbReference type="Proteomes" id="UP001610446"/>
    </source>
</evidence>
<protein>
    <recommendedName>
        <fullName evidence="4">Cyclase-domain-containing protein</fullName>
    </recommendedName>
</protein>
<name>A0ABR4JVP0_9EURO</name>
<dbReference type="InterPro" id="IPR037175">
    <property type="entry name" value="KFase_sf"/>
</dbReference>
<comment type="caution">
    <text evidence="2">The sequence shown here is derived from an EMBL/GenBank/DDBJ whole genome shotgun (WGS) entry which is preliminary data.</text>
</comment>
<evidence type="ECO:0008006" key="4">
    <source>
        <dbReference type="Google" id="ProtNLM"/>
    </source>
</evidence>
<dbReference type="Proteomes" id="UP001610446">
    <property type="component" value="Unassembled WGS sequence"/>
</dbReference>
<dbReference type="EMBL" id="JBFXLU010000084">
    <property type="protein sequence ID" value="KAL2844110.1"/>
    <property type="molecule type" value="Genomic_DNA"/>
</dbReference>
<dbReference type="Pfam" id="PF04199">
    <property type="entry name" value="Cyclase"/>
    <property type="match status" value="1"/>
</dbReference>
<comment type="similarity">
    <text evidence="1">Belongs to the Cyclase 1 superfamily.</text>
</comment>
<keyword evidence="3" id="KW-1185">Reference proteome</keyword>
<evidence type="ECO:0000256" key="1">
    <source>
        <dbReference type="ARBA" id="ARBA00007865"/>
    </source>
</evidence>
<organism evidence="2 3">
    <name type="scientific">Aspergillus pseudoustus</name>
    <dbReference type="NCBI Taxonomy" id="1810923"/>
    <lineage>
        <taxon>Eukaryota</taxon>
        <taxon>Fungi</taxon>
        <taxon>Dikarya</taxon>
        <taxon>Ascomycota</taxon>
        <taxon>Pezizomycotina</taxon>
        <taxon>Eurotiomycetes</taxon>
        <taxon>Eurotiomycetidae</taxon>
        <taxon>Eurotiales</taxon>
        <taxon>Aspergillaceae</taxon>
        <taxon>Aspergillus</taxon>
        <taxon>Aspergillus subgen. Nidulantes</taxon>
    </lineage>
</organism>
<proteinExistence type="inferred from homology"/>
<evidence type="ECO:0000313" key="2">
    <source>
        <dbReference type="EMBL" id="KAL2844110.1"/>
    </source>
</evidence>
<accession>A0ABR4JVP0</accession>